<organism evidence="3 4">
    <name type="scientific">Homarus americanus</name>
    <name type="common">American lobster</name>
    <dbReference type="NCBI Taxonomy" id="6706"/>
    <lineage>
        <taxon>Eukaryota</taxon>
        <taxon>Metazoa</taxon>
        <taxon>Ecdysozoa</taxon>
        <taxon>Arthropoda</taxon>
        <taxon>Crustacea</taxon>
        <taxon>Multicrustacea</taxon>
        <taxon>Malacostraca</taxon>
        <taxon>Eumalacostraca</taxon>
        <taxon>Eucarida</taxon>
        <taxon>Decapoda</taxon>
        <taxon>Pleocyemata</taxon>
        <taxon>Astacidea</taxon>
        <taxon>Nephropoidea</taxon>
        <taxon>Nephropidae</taxon>
        <taxon>Homarus</taxon>
    </lineage>
</organism>
<keyword evidence="4" id="KW-1185">Reference proteome</keyword>
<gene>
    <name evidence="3" type="ORF">Hamer_G019094</name>
</gene>
<comment type="caution">
    <text evidence="3">The sequence shown here is derived from an EMBL/GenBank/DDBJ whole genome shotgun (WGS) entry which is preliminary data.</text>
</comment>
<dbReference type="PROSITE" id="PS50837">
    <property type="entry name" value="NACHT"/>
    <property type="match status" value="1"/>
</dbReference>
<protein>
    <submittedName>
        <fullName evidence="3">Putative NACHT domain-containing protein 1</fullName>
    </submittedName>
</protein>
<dbReference type="PANTHER" id="PTHR46312:SF2">
    <property type="entry name" value="NUCLEOTIDE-BINDING OLIGOMERIZATION DOMAIN-CONTAINING PROTEIN 2-LIKE"/>
    <property type="match status" value="1"/>
</dbReference>
<dbReference type="Pfam" id="PF05729">
    <property type="entry name" value="NACHT"/>
    <property type="match status" value="1"/>
</dbReference>
<reference evidence="3" key="1">
    <citation type="journal article" date="2021" name="Sci. Adv.">
        <title>The American lobster genome reveals insights on longevity, neural, and immune adaptations.</title>
        <authorList>
            <person name="Polinski J.M."/>
            <person name="Zimin A.V."/>
            <person name="Clark K.F."/>
            <person name="Kohn A.B."/>
            <person name="Sadowski N."/>
            <person name="Timp W."/>
            <person name="Ptitsyn A."/>
            <person name="Khanna P."/>
            <person name="Romanova D.Y."/>
            <person name="Williams P."/>
            <person name="Greenwood S.J."/>
            <person name="Moroz L.L."/>
            <person name="Walt D.R."/>
            <person name="Bodnar A.G."/>
        </authorList>
    </citation>
    <scope>NUCLEOTIDE SEQUENCE</scope>
    <source>
        <strain evidence="3">GMGI-L3</strain>
    </source>
</reference>
<dbReference type="EMBL" id="JAHLQT010026149">
    <property type="protein sequence ID" value="KAG7163828.1"/>
    <property type="molecule type" value="Genomic_DNA"/>
</dbReference>
<evidence type="ECO:0000313" key="3">
    <source>
        <dbReference type="EMBL" id="KAG7163828.1"/>
    </source>
</evidence>
<dbReference type="Gene3D" id="3.40.50.300">
    <property type="entry name" value="P-loop containing nucleotide triphosphate hydrolases"/>
    <property type="match status" value="1"/>
</dbReference>
<sequence length="919" mass="107459">MDAWTLVVEETPHLAIVFLTLMMIPFIIITMMSANVQSSKILKGISEEDLIFSKLYKCVHQIGQKTMVDVVLAMYSSPLATSEGGTMLLRNYLENILHWSEQQIEKMEERFLDVNLMTQEFDISFAFRMINEVLPDIFSHLSDDCKDKINYLRILRNKISHKYGSANLDIRNEIDDLKLVLQNIYEGVGQALGIDFANNIAAMQKSLLDICNAKFRRDDRKRYLEDIQEFKKNKKHKMIVYGCKELVTHYQRFRVLNPCIWLTDPTLSVQKYNIDKIFTPLKIEDCDKEIDMANLLTEKKQIGDELKVPNALLLLGQAGCGKTSLCHYILRDWYRQDEKLAGLKRFDLVFLVEIRTVKSKCLEDYLTQQRIKETCKEFEACDIIPVLKELDVLFIIDGFDEANKTSKKLVDDIFKEFGNQRILLTTRNEYHHDAILVSRKHFVDYLVVDICGFDDVRFEEFTEKVFKAVTGNENECQNMVGEFMKHVKECEVPREYLRLPLTLALLIYLWNDNHDILNSVTSATSLYSELFRLCQKKLEERLCPIKPKSREVKELLLYLGEQAWFLLKSEYICINNEIVTKIKKKCQNEDVDEIQFMSAFLVCEYDEDADTNEYLYNFLHKTQMEYLAAGYLVNLVKKGKSLDDIKREVSDWQRYHEILIFLTGHLAKEEILQYNLQSTFKILDEAHPGSGNYNFWWKIFVEACRLESVGNIIVEYKLLTKHWQLDHQHVVSGLKFLNFTRVQLKSLKIEMPNSVNPYEVPDFFDTFTKTRWKLRGRHDKRNPILVELHFWCHNEYNCEKPSDDFLHALYPWGHLINFTGSLGKQEMDKEVLSYCFNLKTIRVRVNTPNALVSLTNSLLRIYKTVRQLRITLAFSTDCDPTTLAPVEFKGNLELTIPGIGDRHLTWLEAAIKQVGGRYV</sequence>
<accession>A0A8J5JZQ1</accession>
<dbReference type="Proteomes" id="UP000747542">
    <property type="component" value="Unassembled WGS sequence"/>
</dbReference>
<feature type="domain" description="NACHT" evidence="2">
    <location>
        <begin position="310"/>
        <end position="427"/>
    </location>
</feature>
<evidence type="ECO:0000256" key="1">
    <source>
        <dbReference type="SAM" id="Phobius"/>
    </source>
</evidence>
<name>A0A8J5JZQ1_HOMAM</name>
<dbReference type="InterPro" id="IPR027417">
    <property type="entry name" value="P-loop_NTPase"/>
</dbReference>
<proteinExistence type="predicted"/>
<dbReference type="AlphaFoldDB" id="A0A8J5JZQ1"/>
<dbReference type="InterPro" id="IPR007111">
    <property type="entry name" value="NACHT_NTPase"/>
</dbReference>
<keyword evidence="1" id="KW-0472">Membrane</keyword>
<evidence type="ECO:0000313" key="4">
    <source>
        <dbReference type="Proteomes" id="UP000747542"/>
    </source>
</evidence>
<keyword evidence="1" id="KW-0812">Transmembrane</keyword>
<dbReference type="PANTHER" id="PTHR46312">
    <property type="entry name" value="NACHT DOMAIN-CONTAINING PROTEIN"/>
    <property type="match status" value="1"/>
</dbReference>
<feature type="transmembrane region" description="Helical" evidence="1">
    <location>
        <begin position="12"/>
        <end position="34"/>
    </location>
</feature>
<evidence type="ECO:0000259" key="2">
    <source>
        <dbReference type="PROSITE" id="PS50837"/>
    </source>
</evidence>
<keyword evidence="1" id="KW-1133">Transmembrane helix</keyword>
<dbReference type="SUPFAM" id="SSF52540">
    <property type="entry name" value="P-loop containing nucleoside triphosphate hydrolases"/>
    <property type="match status" value="1"/>
</dbReference>